<sequence>MKGKQKLKTNMLLIALLILSLIFVSVLSFEKVKQDMNGSKAEDIDGSEAELVEEQEPAVSADLITENRPYWYLLIAGKEEQKTLFQYIDNCSASDQEKQSMKQSMADIWSRYPDNITEKDYQALELVDTKVGEYLNDTYGKIYTREK</sequence>
<accession>A0A0G3C6S8</accession>
<reference evidence="1 2" key="2">
    <citation type="journal article" date="2015" name="Stand. Genomic Sci.">
        <title>The complete genome sequence of the rumen methanogen Methanosarcina barkeri CM1.</title>
        <authorList>
            <person name="Lambie S.C."/>
            <person name="Kelly W.J."/>
            <person name="Leahy S.C."/>
            <person name="Li D."/>
            <person name="Reilly K."/>
            <person name="McAllister T.A."/>
            <person name="Valle E.R."/>
            <person name="Attwood G.T."/>
            <person name="Altermann E."/>
        </authorList>
    </citation>
    <scope>NUCLEOTIDE SEQUENCE [LARGE SCALE GENOMIC DNA]</scope>
    <source>
        <strain evidence="1 2">CM1</strain>
    </source>
</reference>
<proteinExistence type="predicted"/>
<protein>
    <submittedName>
        <fullName evidence="1">Uncharacterized protein</fullName>
    </submittedName>
</protein>
<organism evidence="1 2">
    <name type="scientific">Methanosarcina barkeri CM1</name>
    <dbReference type="NCBI Taxonomy" id="796385"/>
    <lineage>
        <taxon>Archaea</taxon>
        <taxon>Methanobacteriati</taxon>
        <taxon>Methanobacteriota</taxon>
        <taxon>Stenosarchaea group</taxon>
        <taxon>Methanomicrobia</taxon>
        <taxon>Methanosarcinales</taxon>
        <taxon>Methanosarcinaceae</taxon>
        <taxon>Methanosarcina</taxon>
    </lineage>
</organism>
<gene>
    <name evidence="1" type="ORF">MCM1_0594</name>
</gene>
<dbReference type="AlphaFoldDB" id="A0A0G3C6S8"/>
<name>A0A0G3C6S8_METBA</name>
<dbReference type="GeneID" id="24884273"/>
<dbReference type="Proteomes" id="UP000035331">
    <property type="component" value="Chromosome"/>
</dbReference>
<reference evidence="2" key="1">
    <citation type="submission" date="2014-06" db="EMBL/GenBank/DDBJ databases">
        <title>The complete genome sequence of Methanosarcina barkeri CM1.</title>
        <authorList>
            <consortium name="Pastoral Greenhouse Gas Research Consortium"/>
            <person name="Lambie S.C."/>
            <person name="Leahy S.C."/>
            <person name="Kelly W.J."/>
            <person name="Li D."/>
            <person name="Reilly K."/>
            <person name="Attwood G.T."/>
            <person name="Altermann E."/>
        </authorList>
    </citation>
    <scope>NUCLEOTIDE SEQUENCE [LARGE SCALE GENOMIC DNA]</scope>
    <source>
        <strain evidence="2">CM1</strain>
    </source>
</reference>
<dbReference type="EMBL" id="CP008746">
    <property type="protein sequence ID" value="AKJ37686.1"/>
    <property type="molecule type" value="Genomic_DNA"/>
</dbReference>
<evidence type="ECO:0000313" key="2">
    <source>
        <dbReference type="Proteomes" id="UP000035331"/>
    </source>
</evidence>
<dbReference type="RefSeq" id="WP_053010607.1">
    <property type="nucleotide sequence ID" value="NZ_CP008746.1"/>
</dbReference>
<evidence type="ECO:0000313" key="1">
    <source>
        <dbReference type="EMBL" id="AKJ37686.1"/>
    </source>
</evidence>
<dbReference type="PATRIC" id="fig|796385.3.peg.738"/>